<gene>
    <name evidence="1" type="ORF">CALFYP39_01082</name>
</gene>
<organism evidence="1">
    <name type="scientific">Collinsella aerofaciens</name>
    <dbReference type="NCBI Taxonomy" id="74426"/>
    <lineage>
        <taxon>Bacteria</taxon>
        <taxon>Bacillati</taxon>
        <taxon>Actinomycetota</taxon>
        <taxon>Coriobacteriia</taxon>
        <taxon>Coriobacteriales</taxon>
        <taxon>Coriobacteriaceae</taxon>
        <taxon>Collinsella</taxon>
    </lineage>
</organism>
<dbReference type="AlphaFoldDB" id="A0A6N3AZL8"/>
<name>A0A6N3AZL8_9ACTN</name>
<sequence length="84" mass="9342">MLPIAAIQALFNIQRLSYDAPTAFDYVVDQLEASIRAAFSVEQTPVPDTAHQVTRESLLVRSAVSSFVSKAYLMSYLKFNGFHS</sequence>
<accession>A0A6N3AZL8</accession>
<dbReference type="EMBL" id="CACRTW010000017">
    <property type="protein sequence ID" value="VYT97081.1"/>
    <property type="molecule type" value="Genomic_DNA"/>
</dbReference>
<reference evidence="1" key="1">
    <citation type="submission" date="2019-11" db="EMBL/GenBank/DDBJ databases">
        <authorList>
            <person name="Feng L."/>
        </authorList>
    </citation>
    <scope>NUCLEOTIDE SEQUENCE</scope>
    <source>
        <strain evidence="1">CaerofaciensLFYP39</strain>
    </source>
</reference>
<evidence type="ECO:0000313" key="1">
    <source>
        <dbReference type="EMBL" id="VYT97081.1"/>
    </source>
</evidence>
<protein>
    <submittedName>
        <fullName evidence="1">Uncharacterized protein</fullName>
    </submittedName>
</protein>
<proteinExistence type="predicted"/>